<evidence type="ECO:0000313" key="2">
    <source>
        <dbReference type="Proteomes" id="UP000008988"/>
    </source>
</evidence>
<reference evidence="1 2" key="1">
    <citation type="journal article" date="2008" name="FEMS Yeast Res.">
        <title>Comparative genome analysis of a Saccharomyces cerevisiae wine strain.</title>
        <authorList>
            <person name="Borneman A.R."/>
            <person name="Forgan A.H."/>
            <person name="Pretorius I.S."/>
            <person name="Chambers P.J."/>
        </authorList>
    </citation>
    <scope>NUCLEOTIDE SEQUENCE [LARGE SCALE GENOMIC DNA]</scope>
    <source>
        <strain evidence="1 2">AWRI1631</strain>
    </source>
</reference>
<organism evidence="1 2">
    <name type="scientific">Saccharomyces cerevisiae (strain AWRI1631)</name>
    <name type="common">Baker's yeast</name>
    <dbReference type="NCBI Taxonomy" id="545124"/>
    <lineage>
        <taxon>Eukaryota</taxon>
        <taxon>Fungi</taxon>
        <taxon>Dikarya</taxon>
        <taxon>Ascomycota</taxon>
        <taxon>Saccharomycotina</taxon>
        <taxon>Saccharomycetes</taxon>
        <taxon>Saccharomycetales</taxon>
        <taxon>Saccharomycetaceae</taxon>
        <taxon>Saccharomyces</taxon>
    </lineage>
</organism>
<comment type="caution">
    <text evidence="1">The sequence shown here is derived from an EMBL/GenBank/DDBJ whole genome shotgun (WGS) entry which is preliminary data.</text>
</comment>
<protein>
    <submittedName>
        <fullName evidence="1">Uncharacterized protein</fullName>
    </submittedName>
</protein>
<gene>
    <name evidence="1" type="ORF">AWRI1631_130350</name>
</gene>
<proteinExistence type="predicted"/>
<name>B5VP31_YEAS6</name>
<dbReference type="EMBL" id="ABSV01001752">
    <property type="protein sequence ID" value="EDZ70313.1"/>
    <property type="molecule type" value="Genomic_DNA"/>
</dbReference>
<evidence type="ECO:0000313" key="1">
    <source>
        <dbReference type="EMBL" id="EDZ70313.1"/>
    </source>
</evidence>
<dbReference type="Proteomes" id="UP000008988">
    <property type="component" value="Unassembled WGS sequence"/>
</dbReference>
<sequence>MVLAPEKGRWWRPRAPVWHPVRFARVLAWRPCVSRCKQTSTPSSV</sequence>
<dbReference type="AlphaFoldDB" id="B5VP31"/>
<accession>B5VP31</accession>